<reference evidence="2" key="3">
    <citation type="submission" date="2023-05" db="EMBL/GenBank/DDBJ databases">
        <authorList>
            <person name="Smith C.H."/>
        </authorList>
    </citation>
    <scope>NUCLEOTIDE SEQUENCE</scope>
    <source>
        <strain evidence="2">CHS0354</strain>
        <tissue evidence="2">Mantle</tissue>
    </source>
</reference>
<sequence>MDMTDYRQFNHNAVERSKSMFRAVKNVSLAPEMLDILASMMKYAAAKKGTVPKLSASQLSIQGGFIARLLAGLVAALLPGLVGIRGRLRLPVTTRGRGISTGYLL</sequence>
<name>A0AAE0TFE3_9BIVA</name>
<comment type="caution">
    <text evidence="2">The sequence shown here is derived from an EMBL/GenBank/DDBJ whole genome shotgun (WGS) entry which is preliminary data.</text>
</comment>
<organism evidence="2 3">
    <name type="scientific">Potamilus streckersoni</name>
    <dbReference type="NCBI Taxonomy" id="2493646"/>
    <lineage>
        <taxon>Eukaryota</taxon>
        <taxon>Metazoa</taxon>
        <taxon>Spiralia</taxon>
        <taxon>Lophotrochozoa</taxon>
        <taxon>Mollusca</taxon>
        <taxon>Bivalvia</taxon>
        <taxon>Autobranchia</taxon>
        <taxon>Heteroconchia</taxon>
        <taxon>Palaeoheterodonta</taxon>
        <taxon>Unionida</taxon>
        <taxon>Unionoidea</taxon>
        <taxon>Unionidae</taxon>
        <taxon>Ambleminae</taxon>
        <taxon>Lampsilini</taxon>
        <taxon>Potamilus</taxon>
    </lineage>
</organism>
<proteinExistence type="predicted"/>
<dbReference type="AlphaFoldDB" id="A0AAE0TFE3"/>
<protein>
    <submittedName>
        <fullName evidence="2">Uncharacterized protein</fullName>
    </submittedName>
</protein>
<reference evidence="2" key="2">
    <citation type="journal article" date="2021" name="Genome Biol. Evol.">
        <title>Developing a high-quality reference genome for a parasitic bivalve with doubly uniparental inheritance (Bivalvia: Unionida).</title>
        <authorList>
            <person name="Smith C.H."/>
        </authorList>
    </citation>
    <scope>NUCLEOTIDE SEQUENCE</scope>
    <source>
        <strain evidence="2">CHS0354</strain>
        <tissue evidence="2">Mantle</tissue>
    </source>
</reference>
<dbReference type="EMBL" id="JAEAOA010001398">
    <property type="protein sequence ID" value="KAK3608935.1"/>
    <property type="molecule type" value="Genomic_DNA"/>
</dbReference>
<keyword evidence="1" id="KW-0812">Transmembrane</keyword>
<keyword evidence="1" id="KW-1133">Transmembrane helix</keyword>
<evidence type="ECO:0000313" key="2">
    <source>
        <dbReference type="EMBL" id="KAK3608935.1"/>
    </source>
</evidence>
<evidence type="ECO:0000256" key="1">
    <source>
        <dbReference type="SAM" id="Phobius"/>
    </source>
</evidence>
<keyword evidence="1" id="KW-0472">Membrane</keyword>
<reference evidence="2" key="1">
    <citation type="journal article" date="2021" name="Genome Biol. Evol.">
        <title>A High-Quality Reference Genome for a Parasitic Bivalve with Doubly Uniparental Inheritance (Bivalvia: Unionida).</title>
        <authorList>
            <person name="Smith C.H."/>
        </authorList>
    </citation>
    <scope>NUCLEOTIDE SEQUENCE</scope>
    <source>
        <strain evidence="2">CHS0354</strain>
    </source>
</reference>
<keyword evidence="3" id="KW-1185">Reference proteome</keyword>
<accession>A0AAE0TFE3</accession>
<evidence type="ECO:0000313" key="3">
    <source>
        <dbReference type="Proteomes" id="UP001195483"/>
    </source>
</evidence>
<gene>
    <name evidence="2" type="ORF">CHS0354_023108</name>
</gene>
<feature type="transmembrane region" description="Helical" evidence="1">
    <location>
        <begin position="65"/>
        <end position="84"/>
    </location>
</feature>
<dbReference type="Proteomes" id="UP001195483">
    <property type="component" value="Unassembled WGS sequence"/>
</dbReference>